<dbReference type="PANTHER" id="PTHR36439">
    <property type="entry name" value="BLL4334 PROTEIN"/>
    <property type="match status" value="1"/>
</dbReference>
<dbReference type="OrthoDB" id="9806494at2"/>
<keyword evidence="2" id="KW-1185">Reference proteome</keyword>
<gene>
    <name evidence="1" type="ORF">FJU08_07710</name>
</gene>
<organism evidence="1 2">
    <name type="scientific">Martelella alba</name>
    <dbReference type="NCBI Taxonomy" id="2590451"/>
    <lineage>
        <taxon>Bacteria</taxon>
        <taxon>Pseudomonadati</taxon>
        <taxon>Pseudomonadota</taxon>
        <taxon>Alphaproteobacteria</taxon>
        <taxon>Hyphomicrobiales</taxon>
        <taxon>Aurantimonadaceae</taxon>
        <taxon>Martelella</taxon>
    </lineage>
</organism>
<dbReference type="InterPro" id="IPR012545">
    <property type="entry name" value="DUF1697"/>
</dbReference>
<name>A0A506UB78_9HYPH</name>
<dbReference type="RefSeq" id="WP_141148392.1">
    <property type="nucleotide sequence ID" value="NZ_VHLG01000003.1"/>
</dbReference>
<comment type="caution">
    <text evidence="1">The sequence shown here is derived from an EMBL/GenBank/DDBJ whole genome shotgun (WGS) entry which is preliminary data.</text>
</comment>
<proteinExistence type="predicted"/>
<dbReference type="Pfam" id="PF08002">
    <property type="entry name" value="DUF1697"/>
    <property type="match status" value="1"/>
</dbReference>
<protein>
    <submittedName>
        <fullName evidence="1">DUF1697 domain-containing protein</fullName>
    </submittedName>
</protein>
<dbReference type="Proteomes" id="UP000318801">
    <property type="component" value="Unassembled WGS sequence"/>
</dbReference>
<accession>A0A506UB78</accession>
<sequence length="175" mass="18470">MAAFIALLRAVNVGGRGRLAATELKAACEAAGFSGVKTYIQSGNAVFATQLQEDAARFGLQQALLALTGQDFEVFLCSRAAFDQMLAASPLGDGDPARSIIYLFQTPPDPAILDTMMAPDGETVSIIGHAVHVHYPTGSGRSKLKLKGLERGTGRNLNTLRKLSVMAAECEGDET</sequence>
<evidence type="ECO:0000313" key="1">
    <source>
        <dbReference type="EMBL" id="TPW31623.1"/>
    </source>
</evidence>
<dbReference type="PANTHER" id="PTHR36439:SF1">
    <property type="entry name" value="DUF1697 DOMAIN-CONTAINING PROTEIN"/>
    <property type="match status" value="1"/>
</dbReference>
<dbReference type="SUPFAM" id="SSF160379">
    <property type="entry name" value="SP0830-like"/>
    <property type="match status" value="1"/>
</dbReference>
<reference evidence="1 2" key="1">
    <citation type="submission" date="2019-06" db="EMBL/GenBank/DDBJ databases">
        <authorList>
            <person name="Li M."/>
        </authorList>
    </citation>
    <scope>NUCLEOTIDE SEQUENCE [LARGE SCALE GENOMIC DNA]</scope>
    <source>
        <strain evidence="1 2">BGMRC2036</strain>
    </source>
</reference>
<dbReference type="AlphaFoldDB" id="A0A506UB78"/>
<dbReference type="PIRSF" id="PIRSF008502">
    <property type="entry name" value="UCP008502"/>
    <property type="match status" value="1"/>
</dbReference>
<evidence type="ECO:0000313" key="2">
    <source>
        <dbReference type="Proteomes" id="UP000318801"/>
    </source>
</evidence>
<dbReference type="Gene3D" id="3.30.70.1280">
    <property type="entry name" value="SP0830-like domains"/>
    <property type="match status" value="1"/>
</dbReference>
<dbReference type="EMBL" id="VHLG01000003">
    <property type="protein sequence ID" value="TPW31623.1"/>
    <property type="molecule type" value="Genomic_DNA"/>
</dbReference>